<dbReference type="EMBL" id="AP017313">
    <property type="protein sequence ID" value="BAU55531.1"/>
    <property type="molecule type" value="Genomic_DNA"/>
</dbReference>
<dbReference type="AlphaFoldDB" id="A0A0X8X4L9"/>
<keyword evidence="2" id="KW-1185">Reference proteome</keyword>
<evidence type="ECO:0000313" key="2">
    <source>
        <dbReference type="Proteomes" id="UP000218263"/>
    </source>
</evidence>
<name>A0A0X8X4L9_9SPHI</name>
<protein>
    <submittedName>
        <fullName evidence="1">Uncharacterized protein</fullName>
    </submittedName>
</protein>
<dbReference type="OrthoDB" id="668980at2"/>
<sequence length="196" mass="20844">MKKLSLIIAILFGAVYCASAQYYNNAPTAKFGIGVSSGFATGAASGVFPEAGGISLNLDLPIDKSPLSFLVSTGYTFYVSGGGYSFDYYGYGYGASTYVSGDVASFIPVEAGLKLRFAHRLFVEGLAGVSFNVNAYPSDYTGKATALIYSPGMGYSFPLDYNGRSNLDLSLNYENRQEPGGGYSQVALKAVWNFKL</sequence>
<reference evidence="1 2" key="1">
    <citation type="submission" date="2015-12" db="EMBL/GenBank/DDBJ databases">
        <title>Genome sequence of Mucilaginibacter gotjawali.</title>
        <authorList>
            <person name="Lee J.S."/>
            <person name="Lee K.C."/>
            <person name="Kim K.K."/>
            <person name="Lee B.W."/>
        </authorList>
    </citation>
    <scope>NUCLEOTIDE SEQUENCE [LARGE SCALE GENOMIC DNA]</scope>
    <source>
        <strain evidence="1 2">SA3-7</strain>
    </source>
</reference>
<dbReference type="Proteomes" id="UP000218263">
    <property type="component" value="Chromosome"/>
</dbReference>
<organism evidence="1 2">
    <name type="scientific">Mucilaginibacter gotjawali</name>
    <dbReference type="NCBI Taxonomy" id="1550579"/>
    <lineage>
        <taxon>Bacteria</taxon>
        <taxon>Pseudomonadati</taxon>
        <taxon>Bacteroidota</taxon>
        <taxon>Sphingobacteriia</taxon>
        <taxon>Sphingobacteriales</taxon>
        <taxon>Sphingobacteriaceae</taxon>
        <taxon>Mucilaginibacter</taxon>
    </lineage>
</organism>
<dbReference type="KEGG" id="mgot:MgSA37_03720"/>
<accession>A0A0X8X4L9</accession>
<gene>
    <name evidence="1" type="ORF">MgSA37_03720</name>
</gene>
<dbReference type="RefSeq" id="WP_096353894.1">
    <property type="nucleotide sequence ID" value="NZ_AP017313.1"/>
</dbReference>
<proteinExistence type="predicted"/>
<evidence type="ECO:0000313" key="1">
    <source>
        <dbReference type="EMBL" id="BAU55531.1"/>
    </source>
</evidence>